<dbReference type="GO" id="GO:0006518">
    <property type="term" value="P:peptide metabolic process"/>
    <property type="evidence" value="ECO:0007669"/>
    <property type="project" value="TreeGrafter"/>
</dbReference>
<dbReference type="Pfam" id="PF01432">
    <property type="entry name" value="Peptidase_M3"/>
    <property type="match status" value="1"/>
</dbReference>
<keyword evidence="2 7" id="KW-0645">Protease</keyword>
<accession>A0A7S0E920</accession>
<dbReference type="GO" id="GO:0004222">
    <property type="term" value="F:metalloendopeptidase activity"/>
    <property type="evidence" value="ECO:0007669"/>
    <property type="project" value="InterPro"/>
</dbReference>
<comment type="cofactor">
    <cofactor evidence="7">
        <name>Zn(2+)</name>
        <dbReference type="ChEBI" id="CHEBI:29105"/>
    </cofactor>
    <text evidence="7">Binds 1 zinc ion.</text>
</comment>
<evidence type="ECO:0000256" key="5">
    <source>
        <dbReference type="ARBA" id="ARBA00022833"/>
    </source>
</evidence>
<organism evidence="9">
    <name type="scientific">Hanusia phi</name>
    <dbReference type="NCBI Taxonomy" id="3032"/>
    <lineage>
        <taxon>Eukaryota</taxon>
        <taxon>Cryptophyceae</taxon>
        <taxon>Pyrenomonadales</taxon>
        <taxon>Geminigeraceae</taxon>
        <taxon>Hanusia</taxon>
    </lineage>
</organism>
<evidence type="ECO:0000256" key="2">
    <source>
        <dbReference type="ARBA" id="ARBA00022670"/>
    </source>
</evidence>
<dbReference type="InterPro" id="IPR045090">
    <property type="entry name" value="Pept_M3A_M3B"/>
</dbReference>
<dbReference type="EMBL" id="HBEO01010248">
    <property type="protein sequence ID" value="CAD8478005.1"/>
    <property type="molecule type" value="Transcribed_RNA"/>
</dbReference>
<name>A0A7S0E920_9CRYP</name>
<dbReference type="AlphaFoldDB" id="A0A7S0E920"/>
<evidence type="ECO:0000256" key="7">
    <source>
        <dbReference type="RuleBase" id="RU003435"/>
    </source>
</evidence>
<keyword evidence="6 7" id="KW-0482">Metalloprotease</keyword>
<dbReference type="PANTHER" id="PTHR11804:SF84">
    <property type="entry name" value="SACCHAROLYSIN"/>
    <property type="match status" value="1"/>
</dbReference>
<dbReference type="PANTHER" id="PTHR11804">
    <property type="entry name" value="PROTEASE M3 THIMET OLIGOPEPTIDASE-RELATED"/>
    <property type="match status" value="1"/>
</dbReference>
<evidence type="ECO:0000256" key="4">
    <source>
        <dbReference type="ARBA" id="ARBA00022801"/>
    </source>
</evidence>
<dbReference type="Gene3D" id="1.10.1370.30">
    <property type="match status" value="1"/>
</dbReference>
<evidence type="ECO:0000259" key="8">
    <source>
        <dbReference type="Pfam" id="PF01432"/>
    </source>
</evidence>
<dbReference type="InterPro" id="IPR001567">
    <property type="entry name" value="Pept_M3A_M3B_dom"/>
</dbReference>
<dbReference type="SUPFAM" id="SSF55486">
    <property type="entry name" value="Metalloproteases ('zincins'), catalytic domain"/>
    <property type="match status" value="1"/>
</dbReference>
<feature type="domain" description="Peptidase M3A/M3B catalytic" evidence="8">
    <location>
        <begin position="159"/>
        <end position="562"/>
    </location>
</feature>
<dbReference type="Gene3D" id="1.10.1370.10">
    <property type="entry name" value="Neurolysin, domain 3"/>
    <property type="match status" value="1"/>
</dbReference>
<gene>
    <name evidence="9" type="ORF">HPHI1048_LOCUS7177</name>
</gene>
<keyword evidence="4 7" id="KW-0378">Hydrolase</keyword>
<evidence type="ECO:0000256" key="3">
    <source>
        <dbReference type="ARBA" id="ARBA00022723"/>
    </source>
</evidence>
<comment type="similarity">
    <text evidence="1 7">Belongs to the peptidase M3 family.</text>
</comment>
<protein>
    <recommendedName>
        <fullName evidence="8">Peptidase M3A/M3B catalytic domain-containing protein</fullName>
    </recommendedName>
</protein>
<sequence>MSVQDFKTAQDFIDYVNTEYEKVHRTFEEQFWGTKMGLPNGTPLADGKTPKEYSVEQLTRTKQEMENFLADEQKLEQSRKWLQDSGLNAEQAKVLKLFERTFGCYIMESEQARIYREEATKLEGSLNDKRNKMSLGANMPGKGFVEMSSVGLREKLRTAESEEERKACYEGLTGIGSFVLSNGFIEIVKLRNKMAKALGYVDYYDYKVRQAEGFSKDRLFEILDTLEKGTRDLMLQARAKLASDKGEMALKPWNMVYCMSGDVVKKLDPYFPFEKSVERWGRSFSRLGIQYRGAIMDLDLLDRKGKYSNGFCHWPQPAWRKPDGSWQPALTHFTSLANPRSVGSGHTALTTLMHEAGHAAHFANIQQASPLISQERAPTSVAYAETQSMFLDSLVGDASWRGRYARNRAGEPIPWELIEADIRATHPYKVFTLRTMLAVPYFEKALYELVDEEITPERVAALEKQIELEIQGGPSPRPLLSVPHLLSDESACYYHGYVLAEMAVHQTRNFFLNTFGEIVDNSKIGPMLEEAYWRPGNLEMFLDLVKNLTKEPLTGEAWVNAIKVSVEEKLEKERKEYDKAVARPAPGADAGEQQVDLKMRVRFVDGPTVIADTEESQGDFLAACRKFEHFLEEKYPATA</sequence>
<evidence type="ECO:0000313" key="9">
    <source>
        <dbReference type="EMBL" id="CAD8478005.1"/>
    </source>
</evidence>
<keyword evidence="3 7" id="KW-0479">Metal-binding</keyword>
<evidence type="ECO:0000256" key="6">
    <source>
        <dbReference type="ARBA" id="ARBA00023049"/>
    </source>
</evidence>
<evidence type="ECO:0000256" key="1">
    <source>
        <dbReference type="ARBA" id="ARBA00006040"/>
    </source>
</evidence>
<proteinExistence type="inferred from homology"/>
<dbReference type="GO" id="GO:0006508">
    <property type="term" value="P:proteolysis"/>
    <property type="evidence" value="ECO:0007669"/>
    <property type="project" value="UniProtKB-KW"/>
</dbReference>
<dbReference type="GO" id="GO:0046872">
    <property type="term" value="F:metal ion binding"/>
    <property type="evidence" value="ECO:0007669"/>
    <property type="project" value="UniProtKB-UniRule"/>
</dbReference>
<dbReference type="Gene3D" id="1.10.1370.40">
    <property type="match status" value="1"/>
</dbReference>
<dbReference type="InterPro" id="IPR024077">
    <property type="entry name" value="Neurolysin/TOP_dom2"/>
</dbReference>
<keyword evidence="5 7" id="KW-0862">Zinc</keyword>
<reference evidence="9" key="1">
    <citation type="submission" date="2021-01" db="EMBL/GenBank/DDBJ databases">
        <authorList>
            <person name="Corre E."/>
            <person name="Pelletier E."/>
            <person name="Niang G."/>
            <person name="Scheremetjew M."/>
            <person name="Finn R."/>
            <person name="Kale V."/>
            <person name="Holt S."/>
            <person name="Cochrane G."/>
            <person name="Meng A."/>
            <person name="Brown T."/>
            <person name="Cohen L."/>
        </authorList>
    </citation>
    <scope>NUCLEOTIDE SEQUENCE</scope>
    <source>
        <strain evidence="9">CCMP325</strain>
    </source>
</reference>